<evidence type="ECO:0000256" key="2">
    <source>
        <dbReference type="ARBA" id="ARBA00022692"/>
    </source>
</evidence>
<dbReference type="RefSeq" id="WP_188835007.1">
    <property type="nucleotide sequence ID" value="NZ_BMHI01000001.1"/>
</dbReference>
<keyword evidence="10" id="KW-1185">Reference proteome</keyword>
<dbReference type="EMBL" id="BMHI01000001">
    <property type="protein sequence ID" value="GGB14885.1"/>
    <property type="molecule type" value="Genomic_DNA"/>
</dbReference>
<accession>A0A916WM08</accession>
<dbReference type="GO" id="GO:0016989">
    <property type="term" value="F:sigma factor antagonist activity"/>
    <property type="evidence" value="ECO:0007669"/>
    <property type="project" value="TreeGrafter"/>
</dbReference>
<dbReference type="Pfam" id="PF13490">
    <property type="entry name" value="zf-HC2"/>
    <property type="match status" value="1"/>
</dbReference>
<keyword evidence="5 7" id="KW-0472">Membrane</keyword>
<name>A0A916WM08_9MICO</name>
<dbReference type="InterPro" id="IPR051474">
    <property type="entry name" value="Anti-sigma-K/W_factor"/>
</dbReference>
<evidence type="ECO:0000313" key="10">
    <source>
        <dbReference type="Proteomes" id="UP000636793"/>
    </source>
</evidence>
<dbReference type="AlphaFoldDB" id="A0A916WM08"/>
<dbReference type="Proteomes" id="UP000636793">
    <property type="component" value="Unassembled WGS sequence"/>
</dbReference>
<comment type="subcellular location">
    <subcellularLocation>
        <location evidence="1">Membrane</location>
        <topology evidence="1">Single-pass membrane protein</topology>
    </subcellularLocation>
</comment>
<evidence type="ECO:0000256" key="6">
    <source>
        <dbReference type="ARBA" id="ARBA00023163"/>
    </source>
</evidence>
<evidence type="ECO:0000256" key="5">
    <source>
        <dbReference type="ARBA" id="ARBA00023136"/>
    </source>
</evidence>
<keyword evidence="4" id="KW-0805">Transcription regulation</keyword>
<keyword evidence="6" id="KW-0804">Transcription</keyword>
<feature type="domain" description="Putative zinc-finger" evidence="8">
    <location>
        <begin position="14"/>
        <end position="39"/>
    </location>
</feature>
<dbReference type="GO" id="GO:0016020">
    <property type="term" value="C:membrane"/>
    <property type="evidence" value="ECO:0007669"/>
    <property type="project" value="UniProtKB-SubCell"/>
</dbReference>
<evidence type="ECO:0000256" key="3">
    <source>
        <dbReference type="ARBA" id="ARBA00022989"/>
    </source>
</evidence>
<keyword evidence="3 7" id="KW-1133">Transmembrane helix</keyword>
<dbReference type="InterPro" id="IPR041916">
    <property type="entry name" value="Anti_sigma_zinc_sf"/>
</dbReference>
<organism evidence="9 10">
    <name type="scientific">Flexivirga endophytica</name>
    <dbReference type="NCBI Taxonomy" id="1849103"/>
    <lineage>
        <taxon>Bacteria</taxon>
        <taxon>Bacillati</taxon>
        <taxon>Actinomycetota</taxon>
        <taxon>Actinomycetes</taxon>
        <taxon>Micrococcales</taxon>
        <taxon>Dermacoccaceae</taxon>
        <taxon>Flexivirga</taxon>
    </lineage>
</organism>
<evidence type="ECO:0000256" key="4">
    <source>
        <dbReference type="ARBA" id="ARBA00023015"/>
    </source>
</evidence>
<sequence>MTGDHDEFADWDAAYVLGALSTTERAAYEQHLADCEKCAEAVRSLAGIPGLLGKVPADDVPGEVTEPPPADLLSRTRSAAEDEVSRVRRRRGRAASLVAVAASVALLVGGLAVGGVVWSQQGDSVRPADTVAMDQVHSNPLSATVQLRDRPWGTEVDMKCTYPESTQWDGKAVYALYVVDDAGHATSISTWSAGPGTTSKLTAATAVPRAQIAHLQVRTSNGTVLLSADPD</sequence>
<evidence type="ECO:0000256" key="1">
    <source>
        <dbReference type="ARBA" id="ARBA00004167"/>
    </source>
</evidence>
<dbReference type="GO" id="GO:0006417">
    <property type="term" value="P:regulation of translation"/>
    <property type="evidence" value="ECO:0007669"/>
    <property type="project" value="TreeGrafter"/>
</dbReference>
<gene>
    <name evidence="9" type="ORF">GCM10011492_00710</name>
</gene>
<evidence type="ECO:0000256" key="7">
    <source>
        <dbReference type="SAM" id="Phobius"/>
    </source>
</evidence>
<protein>
    <submittedName>
        <fullName evidence="9">Anti-sigma factor</fullName>
    </submittedName>
</protein>
<dbReference type="PANTHER" id="PTHR37461:SF1">
    <property type="entry name" value="ANTI-SIGMA-K FACTOR RSKA"/>
    <property type="match status" value="1"/>
</dbReference>
<dbReference type="Gene3D" id="1.10.10.1320">
    <property type="entry name" value="Anti-sigma factor, zinc-finger domain"/>
    <property type="match status" value="1"/>
</dbReference>
<keyword evidence="2 7" id="KW-0812">Transmembrane</keyword>
<evidence type="ECO:0000259" key="8">
    <source>
        <dbReference type="Pfam" id="PF13490"/>
    </source>
</evidence>
<feature type="transmembrane region" description="Helical" evidence="7">
    <location>
        <begin position="94"/>
        <end position="118"/>
    </location>
</feature>
<dbReference type="InterPro" id="IPR027383">
    <property type="entry name" value="Znf_put"/>
</dbReference>
<reference evidence="9" key="1">
    <citation type="journal article" date="2014" name="Int. J. Syst. Evol. Microbiol.">
        <title>Complete genome sequence of Corynebacterium casei LMG S-19264T (=DSM 44701T), isolated from a smear-ripened cheese.</title>
        <authorList>
            <consortium name="US DOE Joint Genome Institute (JGI-PGF)"/>
            <person name="Walter F."/>
            <person name="Albersmeier A."/>
            <person name="Kalinowski J."/>
            <person name="Ruckert C."/>
        </authorList>
    </citation>
    <scope>NUCLEOTIDE SEQUENCE</scope>
    <source>
        <strain evidence="9">CGMCC 1.15085</strain>
    </source>
</reference>
<reference evidence="9" key="2">
    <citation type="submission" date="2020-09" db="EMBL/GenBank/DDBJ databases">
        <authorList>
            <person name="Sun Q."/>
            <person name="Zhou Y."/>
        </authorList>
    </citation>
    <scope>NUCLEOTIDE SEQUENCE</scope>
    <source>
        <strain evidence="9">CGMCC 1.15085</strain>
    </source>
</reference>
<proteinExistence type="predicted"/>
<comment type="caution">
    <text evidence="9">The sequence shown here is derived from an EMBL/GenBank/DDBJ whole genome shotgun (WGS) entry which is preliminary data.</text>
</comment>
<dbReference type="PANTHER" id="PTHR37461">
    <property type="entry name" value="ANTI-SIGMA-K FACTOR RSKA"/>
    <property type="match status" value="1"/>
</dbReference>
<evidence type="ECO:0000313" key="9">
    <source>
        <dbReference type="EMBL" id="GGB14885.1"/>
    </source>
</evidence>